<sequence>MNFLSRFFKKNRFLIISSLIVIGWFGINEANKLPVESQVYLPLVYTVQGRFVGLDSTAKSITVLAENPTKGDTVKLKFDKVGTYLFQKNRKIMQVGEPIWFDVRKIDQEAYNAISRFKQTFMIYSLVRSEDGVFSIDDYMVETKKRAGITNPLDRYKLLIWILLAIVVIDVIQKNREQIVEKIESFAGKVDTILDPYRDHPEDIKESIEKLKYLDFNGKIRPISDYFEAREIITLRDYNIRRSNLGNIMGSIFPMIMITILITVYIDEMDMYLWLSLLSGLVISLALLVGQTLTREITLTVNSQGIKTPYKNIFKWDEIDHIFHHHHDGIDELLLKKKGESYPEVIRINNLEFPPKKICRIIEALRREYARTISSSKTRTVDH</sequence>
<keyword evidence="1" id="KW-0812">Transmembrane</keyword>
<accession>M7XCZ4</accession>
<keyword evidence="3" id="KW-1185">Reference proteome</keyword>
<dbReference type="EMBL" id="AMZY02000013">
    <property type="protein sequence ID" value="EMS32443.1"/>
    <property type="molecule type" value="Genomic_DNA"/>
</dbReference>
<keyword evidence="1" id="KW-1133">Transmembrane helix</keyword>
<evidence type="ECO:0000313" key="2">
    <source>
        <dbReference type="EMBL" id="EMS32443.1"/>
    </source>
</evidence>
<organism evidence="2 3">
    <name type="scientific">Mariniradius saccharolyticus AK6</name>
    <dbReference type="NCBI Taxonomy" id="1239962"/>
    <lineage>
        <taxon>Bacteria</taxon>
        <taxon>Pseudomonadati</taxon>
        <taxon>Bacteroidota</taxon>
        <taxon>Cytophagia</taxon>
        <taxon>Cytophagales</taxon>
        <taxon>Cyclobacteriaceae</taxon>
        <taxon>Mariniradius</taxon>
    </lineage>
</organism>
<dbReference type="RefSeq" id="WP_008628806.1">
    <property type="nucleotide sequence ID" value="NZ_AMZY02000013.1"/>
</dbReference>
<dbReference type="InParanoid" id="M7XCZ4"/>
<keyword evidence="1" id="KW-0472">Membrane</keyword>
<dbReference type="Proteomes" id="UP000010953">
    <property type="component" value="Unassembled WGS sequence"/>
</dbReference>
<dbReference type="AlphaFoldDB" id="M7XCZ4"/>
<comment type="caution">
    <text evidence="2">The sequence shown here is derived from an EMBL/GenBank/DDBJ whole genome shotgun (WGS) entry which is preliminary data.</text>
</comment>
<gene>
    <name evidence="2" type="ORF">C943_01170</name>
</gene>
<evidence type="ECO:0000313" key="3">
    <source>
        <dbReference type="Proteomes" id="UP000010953"/>
    </source>
</evidence>
<name>M7XCZ4_9BACT</name>
<proteinExistence type="predicted"/>
<reference evidence="2" key="1">
    <citation type="submission" date="2013-01" db="EMBL/GenBank/DDBJ databases">
        <title>Genome assembly of Mariniradius saccharolyticus AK6.</title>
        <authorList>
            <person name="Vaidya B."/>
            <person name="Khatri I."/>
            <person name="Tanuku N.R.S."/>
            <person name="Subramanian S."/>
            <person name="Pinnaka A."/>
        </authorList>
    </citation>
    <scope>NUCLEOTIDE SEQUENCE [LARGE SCALE GENOMIC DNA]</scope>
    <source>
        <strain evidence="2">AK6</strain>
    </source>
</reference>
<feature type="transmembrane region" description="Helical" evidence="1">
    <location>
        <begin position="245"/>
        <end position="266"/>
    </location>
</feature>
<evidence type="ECO:0000256" key="1">
    <source>
        <dbReference type="SAM" id="Phobius"/>
    </source>
</evidence>
<protein>
    <submittedName>
        <fullName evidence="2">Uncharacterized protein</fullName>
    </submittedName>
</protein>
<feature type="transmembrane region" description="Helical" evidence="1">
    <location>
        <begin position="272"/>
        <end position="290"/>
    </location>
</feature>